<sequence length="282" mass="32169">MTVTPPPPHSVVLLQAPAGNFARLFPVRHIIFDQLVLEDPRQYCTLSRSTYKVAIHLLPRKLTITNNNYQKVLPGLASKSGRERLALIHFEHLILATTNLELLKSLQLETDCPVFARVSQLEFVEKFPWGRLGDIHYELGTENIEDILARHIPAKVFIINIRNPITQGYGYGPALDRISMLLAAFVRARGSCSSEGPPVVFELCFRCKHRVTGWSERRAKAEIRAPRMGQMDEIVLRKWVSLMIASPSEEILRESLETCTIPYTDDYPANWSMDTKYRITLQ</sequence>
<dbReference type="RefSeq" id="XP_024514465.1">
    <property type="nucleotide sequence ID" value="XM_024658786.1"/>
</dbReference>
<gene>
    <name evidence="1" type="ordered locus">CNJ03095</name>
</gene>
<evidence type="ECO:0000313" key="2">
    <source>
        <dbReference type="Proteomes" id="UP000002149"/>
    </source>
</evidence>
<dbReference type="InParanoid" id="A0A0S2LJ40"/>
<dbReference type="PaxDb" id="214684-A0A0S2LJ40"/>
<reference evidence="1 2" key="1">
    <citation type="journal article" date="2005" name="Science">
        <title>The genome of the basidiomycetous yeast and human pathogen Cryptococcus neoformans.</title>
        <authorList>
            <person name="Loftus B.J."/>
            <person name="Fung E."/>
            <person name="Roncaglia P."/>
            <person name="Rowley D."/>
            <person name="Amedeo P."/>
            <person name="Bruno D."/>
            <person name="Vamathevan J."/>
            <person name="Miranda M."/>
            <person name="Anderson I.J."/>
            <person name="Fraser J.A."/>
            <person name="Allen J.E."/>
            <person name="Bosdet I.E."/>
            <person name="Brent M.R."/>
            <person name="Chiu R."/>
            <person name="Doering T.L."/>
            <person name="Donlin M.J."/>
            <person name="D'Souza C.A."/>
            <person name="Fox D.S."/>
            <person name="Grinberg V."/>
            <person name="Fu J."/>
            <person name="Fukushima M."/>
            <person name="Haas B.J."/>
            <person name="Huang J.C."/>
            <person name="Janbon G."/>
            <person name="Jones S.J."/>
            <person name="Koo H.L."/>
            <person name="Krzywinski M.I."/>
            <person name="Kwon-Chung J.K."/>
            <person name="Lengeler K.B."/>
            <person name="Maiti R."/>
            <person name="Marra M.A."/>
            <person name="Marra R.E."/>
            <person name="Mathewson C.A."/>
            <person name="Mitchell T.G."/>
            <person name="Pertea M."/>
            <person name="Riggs F.R."/>
            <person name="Salzberg S.L."/>
            <person name="Schein J.E."/>
            <person name="Shvartsbeyn A."/>
            <person name="Shin H."/>
            <person name="Shumway M."/>
            <person name="Specht C.A."/>
            <person name="Suh B.B."/>
            <person name="Tenney A."/>
            <person name="Utterback T.R."/>
            <person name="Wickes B.L."/>
            <person name="Wortman J.R."/>
            <person name="Wye N.H."/>
            <person name="Kronstad J.W."/>
            <person name="Lodge J.K."/>
            <person name="Heitman J."/>
            <person name="Davis R.W."/>
            <person name="Fraser C.M."/>
            <person name="Hyman R.W."/>
        </authorList>
    </citation>
    <scope>NUCLEOTIDE SEQUENCE [LARGE SCALE GENOMIC DNA]</scope>
    <source>
        <strain evidence="2">JEC21 / ATCC MYA-565</strain>
    </source>
</reference>
<dbReference type="GeneID" id="36393083"/>
<dbReference type="AlphaFoldDB" id="A0A0S2LJ40"/>
<dbReference type="Proteomes" id="UP000002149">
    <property type="component" value="Chromosome 10"/>
</dbReference>
<proteinExistence type="predicted"/>
<dbReference type="VEuPathDB" id="FungiDB:CNJ03095"/>
<dbReference type="Pfam" id="PF12586">
    <property type="entry name" value="DUF3760"/>
    <property type="match status" value="1"/>
</dbReference>
<dbReference type="InterPro" id="IPR022235">
    <property type="entry name" value="DUF3760"/>
</dbReference>
<keyword evidence="2" id="KW-1185">Reference proteome</keyword>
<name>A0A0S2LJ40_CRYD1</name>
<dbReference type="KEGG" id="cne:CNJ03095"/>
<evidence type="ECO:0000313" key="1">
    <source>
        <dbReference type="EMBL" id="ALO60926.1"/>
    </source>
</evidence>
<organism evidence="1 2">
    <name type="scientific">Cryptococcus deneoformans (strain JEC21 / ATCC MYA-565)</name>
    <name type="common">Cryptococcus neoformans var. neoformans serotype D</name>
    <dbReference type="NCBI Taxonomy" id="214684"/>
    <lineage>
        <taxon>Eukaryota</taxon>
        <taxon>Fungi</taxon>
        <taxon>Dikarya</taxon>
        <taxon>Basidiomycota</taxon>
        <taxon>Agaricomycotina</taxon>
        <taxon>Tremellomycetes</taxon>
        <taxon>Tremellales</taxon>
        <taxon>Cryptococcaceae</taxon>
        <taxon>Cryptococcus</taxon>
        <taxon>Cryptococcus neoformans species complex</taxon>
    </lineage>
</organism>
<dbReference type="EMBL" id="AE017350">
    <property type="protein sequence ID" value="ALO60926.1"/>
    <property type="molecule type" value="Genomic_DNA"/>
</dbReference>
<dbReference type="OrthoDB" id="2568419at2759"/>
<protein>
    <submittedName>
        <fullName evidence="1">Uncharacterized protein</fullName>
    </submittedName>
</protein>
<accession>A0A0S2LJ40</accession>